<accession>A0A4R5UIG0</accession>
<proteinExistence type="predicted"/>
<gene>
    <name evidence="1" type="ORF">E2F50_06640</name>
</gene>
<comment type="caution">
    <text evidence="1">The sequence shown here is derived from an EMBL/GenBank/DDBJ whole genome shotgun (WGS) entry which is preliminary data.</text>
</comment>
<dbReference type="RefSeq" id="WP_133315311.1">
    <property type="nucleotide sequence ID" value="NZ_SMTL01000002.1"/>
</dbReference>
<dbReference type="NCBIfam" id="TIGR01689">
    <property type="entry name" value="EcbF-BcbF"/>
    <property type="match status" value="1"/>
</dbReference>
<dbReference type="Gene3D" id="3.40.50.1000">
    <property type="entry name" value="HAD superfamily/HAD-like"/>
    <property type="match status" value="1"/>
</dbReference>
<keyword evidence="2" id="KW-1185">Reference proteome</keyword>
<protein>
    <submittedName>
        <fullName evidence="1">Capsular biosynthesis protein</fullName>
    </submittedName>
</protein>
<dbReference type="AlphaFoldDB" id="A0A4R5UIG0"/>
<evidence type="ECO:0000313" key="1">
    <source>
        <dbReference type="EMBL" id="TDK36601.1"/>
    </source>
</evidence>
<reference evidence="1 2" key="1">
    <citation type="submission" date="2019-03" db="EMBL/GenBank/DDBJ databases">
        <title>Rhizobium sp. nov., an bacterium isolated from biocrust in Mu Us Desert.</title>
        <authorList>
            <person name="Lixiong L."/>
        </authorList>
    </citation>
    <scope>NUCLEOTIDE SEQUENCE [LARGE SCALE GENOMIC DNA]</scope>
    <source>
        <strain evidence="1 2">SPY-1</strain>
    </source>
</reference>
<dbReference type="InterPro" id="IPR036412">
    <property type="entry name" value="HAD-like_sf"/>
</dbReference>
<dbReference type="Proteomes" id="UP000295238">
    <property type="component" value="Unassembled WGS sequence"/>
</dbReference>
<dbReference type="InterPro" id="IPR023214">
    <property type="entry name" value="HAD_sf"/>
</dbReference>
<dbReference type="EMBL" id="SMTL01000002">
    <property type="protein sequence ID" value="TDK36601.1"/>
    <property type="molecule type" value="Genomic_DNA"/>
</dbReference>
<dbReference type="InterPro" id="IPR010039">
    <property type="entry name" value="EcbF_BcbF"/>
</dbReference>
<evidence type="ECO:0000313" key="2">
    <source>
        <dbReference type="Proteomes" id="UP000295238"/>
    </source>
</evidence>
<dbReference type="SUPFAM" id="SSF56784">
    <property type="entry name" value="HAD-like"/>
    <property type="match status" value="1"/>
</dbReference>
<organism evidence="1 2">
    <name type="scientific">Rhizobium deserti</name>
    <dbReference type="NCBI Taxonomy" id="2547961"/>
    <lineage>
        <taxon>Bacteria</taxon>
        <taxon>Pseudomonadati</taxon>
        <taxon>Pseudomonadota</taxon>
        <taxon>Alphaproteobacteria</taxon>
        <taxon>Hyphomicrobiales</taxon>
        <taxon>Rhizobiaceae</taxon>
        <taxon>Rhizobium/Agrobacterium group</taxon>
        <taxon>Rhizobium</taxon>
    </lineage>
</organism>
<name>A0A4R5UIG0_9HYPH</name>
<dbReference type="OrthoDB" id="5509517at2"/>
<sequence>MKRVVIDLDDTITRSEPDVAYSELKPRADVVDAIRRYREKGFSISIYTARNMRTYGSNLGEINAITLPGIIDWLQQHDIPYDEIFVGKPWCGHSGFYVDDKAIRPSEFVALSEREIYELIGTTAPQ</sequence>